<feature type="coiled-coil region" evidence="1">
    <location>
        <begin position="349"/>
        <end position="498"/>
    </location>
</feature>
<feature type="region of interest" description="Disordered" evidence="2">
    <location>
        <begin position="14"/>
        <end position="39"/>
    </location>
</feature>
<reference evidence="3 4" key="1">
    <citation type="submission" date="2013-11" db="EMBL/GenBank/DDBJ databases">
        <title>Metagenomic analysis of a methanogenic consortium involved in long chain n-alkane degradation.</title>
        <authorList>
            <person name="Davidova I.A."/>
            <person name="Callaghan A.V."/>
            <person name="Wawrik B."/>
            <person name="Pruitt S."/>
            <person name="Marks C."/>
            <person name="Duncan K.E."/>
            <person name="Suflita J.M."/>
        </authorList>
    </citation>
    <scope>NUCLEOTIDE SEQUENCE [LARGE SCALE GENOMIC DNA]</scope>
    <source>
        <strain evidence="3 4">SPR</strain>
    </source>
</reference>
<keyword evidence="1" id="KW-0175">Coiled coil</keyword>
<dbReference type="Proteomes" id="UP000032233">
    <property type="component" value="Unassembled WGS sequence"/>
</dbReference>
<feature type="coiled-coil region" evidence="1">
    <location>
        <begin position="157"/>
        <end position="215"/>
    </location>
</feature>
<comment type="caution">
    <text evidence="3">The sequence shown here is derived from an EMBL/GenBank/DDBJ whole genome shotgun (WGS) entry which is preliminary data.</text>
</comment>
<protein>
    <submittedName>
        <fullName evidence="3">Uncharacterized protein</fullName>
    </submittedName>
</protein>
<evidence type="ECO:0000313" key="4">
    <source>
        <dbReference type="Proteomes" id="UP000032233"/>
    </source>
</evidence>
<dbReference type="STRING" id="1429043.X474_25585"/>
<organism evidence="3 4">
    <name type="scientific">Dethiosulfatarculus sandiegensis</name>
    <dbReference type="NCBI Taxonomy" id="1429043"/>
    <lineage>
        <taxon>Bacteria</taxon>
        <taxon>Pseudomonadati</taxon>
        <taxon>Thermodesulfobacteriota</taxon>
        <taxon>Desulfarculia</taxon>
        <taxon>Desulfarculales</taxon>
        <taxon>Desulfarculaceae</taxon>
        <taxon>Dethiosulfatarculus</taxon>
    </lineage>
</organism>
<proteinExistence type="predicted"/>
<evidence type="ECO:0000313" key="3">
    <source>
        <dbReference type="EMBL" id="KIX11225.1"/>
    </source>
</evidence>
<gene>
    <name evidence="3" type="ORF">X474_25585</name>
</gene>
<keyword evidence="4" id="KW-1185">Reference proteome</keyword>
<evidence type="ECO:0000256" key="2">
    <source>
        <dbReference type="SAM" id="MobiDB-lite"/>
    </source>
</evidence>
<name>A0A0D2JP05_9BACT</name>
<dbReference type="EMBL" id="AZAC01000067">
    <property type="protein sequence ID" value="KIX11225.1"/>
    <property type="molecule type" value="Genomic_DNA"/>
</dbReference>
<accession>A0A0D2JP05</accession>
<dbReference type="AlphaFoldDB" id="A0A0D2JP05"/>
<sequence>MPFLKNIVAKFFRAERRPQPKNSRKKPKTNKADAKPMSFNRSENKIRDLRKIDTNKDFDDQVVGSQIEEKIRAGRTILVDRIAFLRNAIKFNENDSRRINDIKSEQDYAEYALHNILPQVLKLRESGFLDEKTVAHIEILYNKYLKILAKPKNLSSGATEEKRVEEYKKALAEKERTIDYLTNVNEKFAEQIAVMKKYKKENEEFKSEIISLQAKLAGLEVILHNLVQEEPDQQRILEINKQLLDENFRIKGQLKSKQKEVYDIYKDNEGAYEDSDNLIEKLKNNSKLYDRYFEADEAKNFVFQNGKSFDSDMDEMEVRLSEIGELNKLVDYRQSVLDQLRDPESMDFKDSLFHKLEKENEQLVNLIEASKSVVDSVVDDEVGGVKPLKLLLEFKRNISNQENEISALKSENDKLINKNSQLLRENQDTMAMYNKFKSKMSDYENSLRFFEKNEKEYFELKRELASEKQKSSAYKNQYDNLNRKYTKILNRYQELVHEYDTLFTQFGVRN</sequence>
<evidence type="ECO:0000256" key="1">
    <source>
        <dbReference type="SAM" id="Coils"/>
    </source>
</evidence>
<dbReference type="RefSeq" id="WP_044352329.1">
    <property type="nucleotide sequence ID" value="NZ_AZAC01000067.1"/>
</dbReference>
<dbReference type="InParanoid" id="A0A0D2JP05"/>